<evidence type="ECO:0000313" key="2">
    <source>
        <dbReference type="EMBL" id="MES1927737.1"/>
    </source>
</evidence>
<dbReference type="InterPro" id="IPR000182">
    <property type="entry name" value="GNAT_dom"/>
</dbReference>
<dbReference type="PANTHER" id="PTHR43415:SF3">
    <property type="entry name" value="GNAT-FAMILY ACETYLTRANSFERASE"/>
    <property type="match status" value="1"/>
</dbReference>
<evidence type="ECO:0000313" key="3">
    <source>
        <dbReference type="Proteomes" id="UP001460888"/>
    </source>
</evidence>
<dbReference type="Proteomes" id="UP001460888">
    <property type="component" value="Unassembled WGS sequence"/>
</dbReference>
<organism evidence="2 3">
    <name type="scientific">Salinisphaera dokdonensis CL-ES53</name>
    <dbReference type="NCBI Taxonomy" id="1304272"/>
    <lineage>
        <taxon>Bacteria</taxon>
        <taxon>Pseudomonadati</taxon>
        <taxon>Pseudomonadota</taxon>
        <taxon>Gammaproteobacteria</taxon>
        <taxon>Salinisphaerales</taxon>
        <taxon>Salinisphaeraceae</taxon>
        <taxon>Salinisphaera</taxon>
    </lineage>
</organism>
<sequence length="172" mass="19674">MANGNLRDMTPGDLERVLEWRNHPDVRRYMYTRHEIGLREHRAWFARSTQDPSKRLMVFDVGDMPTGFVSLASCSQGRIADWGFYLSPDAPRGSGRELGQAALDCAFLEMELHKVCGQALAFNEKSIRFHKRLGFVQEGLLRDQHFDGCGFHSVVCFGMLRQEWQPELGAIN</sequence>
<keyword evidence="3" id="KW-1185">Reference proteome</keyword>
<dbReference type="InterPro" id="IPR020036">
    <property type="entry name" value="PseH"/>
</dbReference>
<dbReference type="NCBIfam" id="TIGR03585">
    <property type="entry name" value="PseH"/>
    <property type="match status" value="1"/>
</dbReference>
<dbReference type="GO" id="GO:0016740">
    <property type="term" value="F:transferase activity"/>
    <property type="evidence" value="ECO:0007669"/>
    <property type="project" value="UniProtKB-KW"/>
</dbReference>
<dbReference type="Gene3D" id="3.40.630.30">
    <property type="match status" value="1"/>
</dbReference>
<keyword evidence="2" id="KW-0808">Transferase</keyword>
<evidence type="ECO:0000259" key="1">
    <source>
        <dbReference type="PROSITE" id="PS51186"/>
    </source>
</evidence>
<feature type="domain" description="N-acetyltransferase" evidence="1">
    <location>
        <begin position="4"/>
        <end position="162"/>
    </location>
</feature>
<comment type="caution">
    <text evidence="2">The sequence shown here is derived from an EMBL/GenBank/DDBJ whole genome shotgun (WGS) entry which is preliminary data.</text>
</comment>
<protein>
    <submittedName>
        <fullName evidence="2">Pseudaminic acid biosynthesis N-acetyl transferase</fullName>
    </submittedName>
</protein>
<reference evidence="2 3" key="1">
    <citation type="submission" date="2013-03" db="EMBL/GenBank/DDBJ databases">
        <title>Salinisphaera dokdonensis CL-ES53 Genome Sequencing.</title>
        <authorList>
            <person name="Li C."/>
            <person name="Lai Q."/>
            <person name="Shao Z."/>
        </authorList>
    </citation>
    <scope>NUCLEOTIDE SEQUENCE [LARGE SCALE GENOMIC DNA]</scope>
    <source>
        <strain evidence="2 3">CL-ES53</strain>
    </source>
</reference>
<dbReference type="EMBL" id="APND01000001">
    <property type="protein sequence ID" value="MES1927737.1"/>
    <property type="molecule type" value="Genomic_DNA"/>
</dbReference>
<dbReference type="InterPro" id="IPR016181">
    <property type="entry name" value="Acyl_CoA_acyltransferase"/>
</dbReference>
<dbReference type="SUPFAM" id="SSF55729">
    <property type="entry name" value="Acyl-CoA N-acyltransferases (Nat)"/>
    <property type="match status" value="1"/>
</dbReference>
<accession>A0ABV2AVU2</accession>
<dbReference type="PROSITE" id="PS51186">
    <property type="entry name" value="GNAT"/>
    <property type="match status" value="1"/>
</dbReference>
<proteinExistence type="predicted"/>
<name>A0ABV2AVU2_9GAMM</name>
<dbReference type="PANTHER" id="PTHR43415">
    <property type="entry name" value="SPERMIDINE N(1)-ACETYLTRANSFERASE"/>
    <property type="match status" value="1"/>
</dbReference>
<dbReference type="Pfam" id="PF13302">
    <property type="entry name" value="Acetyltransf_3"/>
    <property type="match status" value="1"/>
</dbReference>
<gene>
    <name evidence="2" type="ORF">SADO_00735</name>
</gene>